<name>A0A0X8JER3_ACTRD</name>
<evidence type="ECO:0000313" key="4">
    <source>
        <dbReference type="Proteomes" id="UP000065220"/>
    </source>
</evidence>
<keyword evidence="4" id="KW-1185">Reference proteome</keyword>
<accession>A0A0X8JER3</accession>
<sequence>MPDTLNTAAGTSADADSTQVAANRARKRRGRWRALVCCALLAVTCWAAALTLPVSSEQHDFLVGVAAGAGVMTLAFGVVLLLGLRGRDGALPRMMTGEIDERDKAVWLRAWQATGMAAFAGVLLGEVAIVLGAPAQAPLAILSFVLVIVLYGSHAVIDRRM</sequence>
<dbReference type="EMBL" id="CP014228">
    <property type="protein sequence ID" value="AMD87103.1"/>
    <property type="molecule type" value="Genomic_DNA"/>
</dbReference>
<gene>
    <name evidence="3" type="ORF">AXF14_05230</name>
</gene>
<dbReference type="Proteomes" id="UP000065220">
    <property type="component" value="Chromosome"/>
</dbReference>
<feature type="transmembrane region" description="Helical" evidence="2">
    <location>
        <begin position="137"/>
        <end position="157"/>
    </location>
</feature>
<evidence type="ECO:0000256" key="1">
    <source>
        <dbReference type="SAM" id="MobiDB-lite"/>
    </source>
</evidence>
<feature type="region of interest" description="Disordered" evidence="1">
    <location>
        <begin position="1"/>
        <end position="20"/>
    </location>
</feature>
<dbReference type="KEGG" id="ard:AXF14_05230"/>
<keyword evidence="2" id="KW-0472">Membrane</keyword>
<reference evidence="4" key="1">
    <citation type="submission" date="2016-02" db="EMBL/GenBank/DDBJ databases">
        <authorList>
            <person name="Holder M.E."/>
            <person name="Ajami N.J."/>
            <person name="Petrosino J.F."/>
        </authorList>
    </citation>
    <scope>NUCLEOTIDE SEQUENCE [LARGE SCALE GENOMIC DNA]</scope>
    <source>
        <strain evidence="4">CCUG 36733</strain>
    </source>
</reference>
<dbReference type="STRING" id="111015.AXF14_05230"/>
<evidence type="ECO:0000313" key="3">
    <source>
        <dbReference type="EMBL" id="AMD87103.1"/>
    </source>
</evidence>
<dbReference type="AlphaFoldDB" id="A0A0X8JER3"/>
<feature type="compositionally biased region" description="Low complexity" evidence="1">
    <location>
        <begin position="7"/>
        <end position="20"/>
    </location>
</feature>
<dbReference type="RefSeq" id="WP_067941424.1">
    <property type="nucleotide sequence ID" value="NZ_CP014228.1"/>
</dbReference>
<feature type="transmembrane region" description="Helical" evidence="2">
    <location>
        <begin position="105"/>
        <end position="131"/>
    </location>
</feature>
<keyword evidence="2" id="KW-0812">Transmembrane</keyword>
<organism evidence="3 4">
    <name type="scientific">Actinomyces radicidentis</name>
    <dbReference type="NCBI Taxonomy" id="111015"/>
    <lineage>
        <taxon>Bacteria</taxon>
        <taxon>Bacillati</taxon>
        <taxon>Actinomycetota</taxon>
        <taxon>Actinomycetes</taxon>
        <taxon>Actinomycetales</taxon>
        <taxon>Actinomycetaceae</taxon>
        <taxon>Actinomyces</taxon>
    </lineage>
</organism>
<dbReference type="OrthoDB" id="3254339at2"/>
<feature type="transmembrane region" description="Helical" evidence="2">
    <location>
        <begin position="34"/>
        <end position="55"/>
    </location>
</feature>
<feature type="transmembrane region" description="Helical" evidence="2">
    <location>
        <begin position="61"/>
        <end position="84"/>
    </location>
</feature>
<protein>
    <submittedName>
        <fullName evidence="3">Uncharacterized protein</fullName>
    </submittedName>
</protein>
<keyword evidence="2" id="KW-1133">Transmembrane helix</keyword>
<evidence type="ECO:0000256" key="2">
    <source>
        <dbReference type="SAM" id="Phobius"/>
    </source>
</evidence>
<proteinExistence type="predicted"/>